<dbReference type="Gene3D" id="1.10.730.10">
    <property type="entry name" value="Isoleucyl-tRNA Synthetase, Domain 1"/>
    <property type="match status" value="1"/>
</dbReference>
<dbReference type="PANTHER" id="PTHR42780:SF1">
    <property type="entry name" value="ISOLEUCINE--TRNA LIGASE, CYTOPLASMIC"/>
    <property type="match status" value="1"/>
</dbReference>
<evidence type="ECO:0000259" key="9">
    <source>
        <dbReference type="Pfam" id="PF08264"/>
    </source>
</evidence>
<dbReference type="EC" id="6.1.1.5" evidence="1"/>
<dbReference type="EMBL" id="MK072148">
    <property type="protein sequence ID" value="AYV79493.1"/>
    <property type="molecule type" value="Genomic_DNA"/>
</dbReference>
<dbReference type="InterPro" id="IPR009080">
    <property type="entry name" value="tRNAsynth_Ia_anticodon-bd"/>
</dbReference>
<evidence type="ECO:0000256" key="2">
    <source>
        <dbReference type="ARBA" id="ARBA00022598"/>
    </source>
</evidence>
<sequence>MDCKNKSGEFVKAKNPFPEMEKMVLEFWQKYNVFEMTLKKKGKLEPFVHVDGPPFATGSLHYGTVLVGTLKDIVCRFRTMQGYDVPRQMGWDCHGLPLEMQAEEILGIKTKDDIAKRLKEYCDTCRDIIDTCSTNWQPMVERIGRWVDMKNCYRTCDPAFMESVWWIFGELYKKGLIYQGYKVLPYSTACMTALSNFEAAQNYKDVEGKFAYVKFELVDEKACSMLVWTTTPWTLPTNMALCVNRAVEYTYVLEEKTGHTFVLATKLMHNVLLIDKKERFEDRYKIVKTCLGSDLINKQYTPMFKYYKPSDKMYKIVADDFVGDTTGTGIVHISPAFGADDYRVCVSEGIIGKNGENLICSLDGNGYFTKDVTHFSGRHFTTVEQNMFDMLKQMGSLYKSEKKTHSYPHCWRTDTPLIYKVVNGWFLDIEKIKPQLIANTKLTNWSPDHIKTNRFMNWIASSPDWCLSRSRFWGTPLPIWKSDAGDIKCVTSVEELYKLSGCEVSDLHRDCIDTIEFHINGKHYRRIEDVFDCWFESGAVPYAMHHYPFENREYVESMGPIDFICESVDQTRGWFYTLQVLATALFNRPAFKNVVIPGLLLADDGKKMSKSKKNYVEPALILNEYGADALRLYLLSSPVIKTENLKFVAKDIALNIRAVLLPLYSAYNFFNEYYTKYCKNTKTNLVKQYGMKYLIDKNSANDNMMDTWIVSKLNVFISDITTGMNEYKIYNIYTYIMEFIDMLTNRYIKLSRDCLKGANGDARWLESLTTLYMVLLNTVKLIGPFVPFITETIYGKLKQLETTEQPLSIHLCDTPLMIKQSDIATINSTKMDKLMMIIDGVKNIKSENKLSIKYPLVGITVYTEDSDNKELDKYIITQTGVLSVEYKNIADIMMKKAEGIAKMIGVKFKQNGKAVMSLLSNLSEVNINKFMQDEKLETEYGDVALTDATIRYVYKTATDRKDYLASGKDMKNTVLIIADTAKNEMTENIYYANLFTATVQRMRKLAKLHNWNKIKVYYYTESVELDKIVTAQKNGIQDKLTCKIEKNANKITDKIIIEDDKLLEAYKIHITIVAAE</sequence>
<dbReference type="Gene3D" id="3.40.50.620">
    <property type="entry name" value="HUPs"/>
    <property type="match status" value="2"/>
</dbReference>
<evidence type="ECO:0000256" key="4">
    <source>
        <dbReference type="ARBA" id="ARBA00022840"/>
    </source>
</evidence>
<keyword evidence="5" id="KW-0648">Protein biosynthesis</keyword>
<dbReference type="Pfam" id="PF00133">
    <property type="entry name" value="tRNA-synt_1"/>
    <property type="match status" value="1"/>
</dbReference>
<reference evidence="10" key="1">
    <citation type="submission" date="2018-10" db="EMBL/GenBank/DDBJ databases">
        <title>Hidden diversity of soil giant viruses.</title>
        <authorList>
            <person name="Schulz F."/>
            <person name="Alteio L."/>
            <person name="Goudeau D."/>
            <person name="Ryan E.M."/>
            <person name="Malmstrom R.R."/>
            <person name="Blanchard J."/>
            <person name="Woyke T."/>
        </authorList>
    </citation>
    <scope>NUCLEOTIDE SEQUENCE</scope>
    <source>
        <strain evidence="10">FNV1</strain>
    </source>
</reference>
<name>A0A3G5A0V8_9VIRU</name>
<dbReference type="GO" id="GO:0002161">
    <property type="term" value="F:aminoacyl-tRNA deacylase activity"/>
    <property type="evidence" value="ECO:0007669"/>
    <property type="project" value="InterPro"/>
</dbReference>
<dbReference type="GO" id="GO:0004822">
    <property type="term" value="F:isoleucine-tRNA ligase activity"/>
    <property type="evidence" value="ECO:0007669"/>
    <property type="project" value="UniProtKB-EC"/>
</dbReference>
<dbReference type="PANTHER" id="PTHR42780">
    <property type="entry name" value="SOLEUCYL-TRNA SYNTHETASE"/>
    <property type="match status" value="1"/>
</dbReference>
<dbReference type="Gene3D" id="3.90.740.10">
    <property type="entry name" value="Valyl/Leucyl/Isoleucyl-tRNA synthetase, editing domain"/>
    <property type="match status" value="1"/>
</dbReference>
<dbReference type="CDD" id="cd07961">
    <property type="entry name" value="Anticodon_Ia_Ile_ABEc"/>
    <property type="match status" value="1"/>
</dbReference>
<dbReference type="NCBIfam" id="TIGR00392">
    <property type="entry name" value="ileS"/>
    <property type="match status" value="1"/>
</dbReference>
<dbReference type="PRINTS" id="PR00984">
    <property type="entry name" value="TRNASYNTHILE"/>
</dbReference>
<dbReference type="InterPro" id="IPR002301">
    <property type="entry name" value="Ile-tRNA-ligase"/>
</dbReference>
<dbReference type="Pfam" id="PF08264">
    <property type="entry name" value="Anticodon_1"/>
    <property type="match status" value="1"/>
</dbReference>
<keyword evidence="4" id="KW-0067">ATP-binding</keyword>
<feature type="domain" description="Methionyl/Valyl/Leucyl/Isoleucyl-tRNA synthetase anticodon-binding" evidence="9">
    <location>
        <begin position="706"/>
        <end position="855"/>
    </location>
</feature>
<proteinExistence type="predicted"/>
<dbReference type="InterPro" id="IPR009008">
    <property type="entry name" value="Val/Leu/Ile-tRNA-synth_edit"/>
</dbReference>
<dbReference type="InterPro" id="IPR014729">
    <property type="entry name" value="Rossmann-like_a/b/a_fold"/>
</dbReference>
<evidence type="ECO:0000256" key="1">
    <source>
        <dbReference type="ARBA" id="ARBA00013165"/>
    </source>
</evidence>
<dbReference type="GO" id="GO:0005524">
    <property type="term" value="F:ATP binding"/>
    <property type="evidence" value="ECO:0007669"/>
    <property type="project" value="UniProtKB-KW"/>
</dbReference>
<keyword evidence="3" id="KW-0547">Nucleotide-binding</keyword>
<comment type="catalytic activity">
    <reaction evidence="7">
        <text>tRNA(Ile) + L-isoleucine + ATP = L-isoleucyl-tRNA(Ile) + AMP + diphosphate</text>
        <dbReference type="Rhea" id="RHEA:11060"/>
        <dbReference type="Rhea" id="RHEA-COMP:9666"/>
        <dbReference type="Rhea" id="RHEA-COMP:9695"/>
        <dbReference type="ChEBI" id="CHEBI:30616"/>
        <dbReference type="ChEBI" id="CHEBI:33019"/>
        <dbReference type="ChEBI" id="CHEBI:58045"/>
        <dbReference type="ChEBI" id="CHEBI:78442"/>
        <dbReference type="ChEBI" id="CHEBI:78528"/>
        <dbReference type="ChEBI" id="CHEBI:456215"/>
        <dbReference type="EC" id="6.1.1.5"/>
    </reaction>
</comment>
<gene>
    <name evidence="10" type="ORF">Faunusvirus17_12</name>
</gene>
<evidence type="ECO:0000313" key="10">
    <source>
        <dbReference type="EMBL" id="AYV79493.1"/>
    </source>
</evidence>
<dbReference type="InterPro" id="IPR002300">
    <property type="entry name" value="aa-tRNA-synth_Ia"/>
</dbReference>
<dbReference type="SUPFAM" id="SSF52374">
    <property type="entry name" value="Nucleotidylyl transferase"/>
    <property type="match status" value="1"/>
</dbReference>
<protein>
    <recommendedName>
        <fullName evidence="1">isoleucine--tRNA ligase</fullName>
        <ecNumber evidence="1">6.1.1.5</ecNumber>
    </recommendedName>
</protein>
<dbReference type="GO" id="GO:0000049">
    <property type="term" value="F:tRNA binding"/>
    <property type="evidence" value="ECO:0007669"/>
    <property type="project" value="InterPro"/>
</dbReference>
<feature type="domain" description="Aminoacyl-tRNA synthetase class Ia" evidence="8">
    <location>
        <begin position="24"/>
        <end position="645"/>
    </location>
</feature>
<evidence type="ECO:0000256" key="5">
    <source>
        <dbReference type="ARBA" id="ARBA00022917"/>
    </source>
</evidence>
<dbReference type="InterPro" id="IPR023586">
    <property type="entry name" value="Ile-tRNA-ligase_type2"/>
</dbReference>
<dbReference type="SUPFAM" id="SSF50677">
    <property type="entry name" value="ValRS/IleRS/LeuRS editing domain"/>
    <property type="match status" value="1"/>
</dbReference>
<evidence type="ECO:0000256" key="7">
    <source>
        <dbReference type="ARBA" id="ARBA00048359"/>
    </source>
</evidence>
<accession>A0A3G5A0V8</accession>
<organism evidence="10">
    <name type="scientific">Faunusvirus sp</name>
    <dbReference type="NCBI Taxonomy" id="2487766"/>
    <lineage>
        <taxon>Viruses</taxon>
        <taxon>Varidnaviria</taxon>
        <taxon>Bamfordvirae</taxon>
        <taxon>Nucleocytoviricota</taxon>
        <taxon>Megaviricetes</taxon>
        <taxon>Imitervirales</taxon>
        <taxon>Mimiviridae</taxon>
    </lineage>
</organism>
<evidence type="ECO:0000256" key="6">
    <source>
        <dbReference type="ARBA" id="ARBA00023146"/>
    </source>
</evidence>
<dbReference type="InterPro" id="IPR033709">
    <property type="entry name" value="Anticodon_Ile_ABEc"/>
</dbReference>
<dbReference type="InterPro" id="IPR013155">
    <property type="entry name" value="M/V/L/I-tRNA-synth_anticd-bd"/>
</dbReference>
<dbReference type="SUPFAM" id="SSF47323">
    <property type="entry name" value="Anticodon-binding domain of a subclass of class I aminoacyl-tRNA synthetases"/>
    <property type="match status" value="1"/>
</dbReference>
<dbReference type="InterPro" id="IPR001412">
    <property type="entry name" value="aa-tRNA-synth_I_CS"/>
</dbReference>
<keyword evidence="2 10" id="KW-0436">Ligase</keyword>
<evidence type="ECO:0000259" key="8">
    <source>
        <dbReference type="Pfam" id="PF00133"/>
    </source>
</evidence>
<evidence type="ECO:0000256" key="3">
    <source>
        <dbReference type="ARBA" id="ARBA00022741"/>
    </source>
</evidence>
<dbReference type="PROSITE" id="PS00178">
    <property type="entry name" value="AA_TRNA_LIGASE_I"/>
    <property type="match status" value="1"/>
</dbReference>
<keyword evidence="6" id="KW-0030">Aminoacyl-tRNA synthetase</keyword>